<dbReference type="PANTHER" id="PTHR21818">
    <property type="entry name" value="BC025462 PROTEIN"/>
    <property type="match status" value="1"/>
</dbReference>
<dbReference type="Pfam" id="PF14676">
    <property type="entry name" value="FANCI_S2"/>
    <property type="match status" value="1"/>
</dbReference>
<feature type="compositionally biased region" description="Pro residues" evidence="1">
    <location>
        <begin position="1333"/>
        <end position="1342"/>
    </location>
</feature>
<feature type="compositionally biased region" description="Low complexity" evidence="1">
    <location>
        <begin position="1303"/>
        <end position="1314"/>
    </location>
</feature>
<organism evidence="8 9">
    <name type="scientific">Brassicogethes aeneus</name>
    <name type="common">Rape pollen beetle</name>
    <name type="synonym">Meligethes aeneus</name>
    <dbReference type="NCBI Taxonomy" id="1431903"/>
    <lineage>
        <taxon>Eukaryota</taxon>
        <taxon>Metazoa</taxon>
        <taxon>Ecdysozoa</taxon>
        <taxon>Arthropoda</taxon>
        <taxon>Hexapoda</taxon>
        <taxon>Insecta</taxon>
        <taxon>Pterygota</taxon>
        <taxon>Neoptera</taxon>
        <taxon>Endopterygota</taxon>
        <taxon>Coleoptera</taxon>
        <taxon>Polyphaga</taxon>
        <taxon>Cucujiformia</taxon>
        <taxon>Nitidulidae</taxon>
        <taxon>Meligethinae</taxon>
        <taxon>Brassicogethes</taxon>
    </lineage>
</organism>
<name>A0A9P0B7B6_BRAAE</name>
<feature type="domain" description="FANCI solenoid 2" evidence="3">
    <location>
        <begin position="380"/>
        <end position="527"/>
    </location>
</feature>
<proteinExistence type="predicted"/>
<dbReference type="InterPro" id="IPR029310">
    <property type="entry name" value="FANCI_HD1"/>
</dbReference>
<evidence type="ECO:0000313" key="8">
    <source>
        <dbReference type="EMBL" id="CAH0559213.1"/>
    </source>
</evidence>
<dbReference type="EMBL" id="OV121137">
    <property type="protein sequence ID" value="CAH0559213.1"/>
    <property type="molecule type" value="Genomic_DNA"/>
</dbReference>
<dbReference type="PANTHER" id="PTHR21818:SF0">
    <property type="entry name" value="FANCONI ANEMIA GROUP I PROTEIN"/>
    <property type="match status" value="1"/>
</dbReference>
<evidence type="ECO:0000313" key="9">
    <source>
        <dbReference type="Proteomes" id="UP001154078"/>
    </source>
</evidence>
<evidence type="ECO:0000259" key="2">
    <source>
        <dbReference type="Pfam" id="PF14675"/>
    </source>
</evidence>
<dbReference type="Pfam" id="PF14679">
    <property type="entry name" value="FANCI_HD1"/>
    <property type="match status" value="1"/>
</dbReference>
<dbReference type="Pfam" id="PF14675">
    <property type="entry name" value="FANCI_S1"/>
    <property type="match status" value="1"/>
</dbReference>
<dbReference type="Pfam" id="PF14680">
    <property type="entry name" value="FANCI_HD2"/>
    <property type="match status" value="1"/>
</dbReference>
<evidence type="ECO:0000259" key="6">
    <source>
        <dbReference type="Pfam" id="PF14679"/>
    </source>
</evidence>
<dbReference type="InterPro" id="IPR026171">
    <property type="entry name" value="FANCI"/>
</dbReference>
<protein>
    <recommendedName>
        <fullName evidence="10">Fanconi anemia group I protein</fullName>
    </recommendedName>
</protein>
<dbReference type="OrthoDB" id="195089at2759"/>
<feature type="region of interest" description="Disordered" evidence="1">
    <location>
        <begin position="1300"/>
        <end position="1342"/>
    </location>
</feature>
<dbReference type="InterPro" id="IPR029312">
    <property type="entry name" value="FANCI_HD2"/>
</dbReference>
<dbReference type="GO" id="GO:0006281">
    <property type="term" value="P:DNA repair"/>
    <property type="evidence" value="ECO:0007669"/>
    <property type="project" value="InterPro"/>
</dbReference>
<dbReference type="Proteomes" id="UP001154078">
    <property type="component" value="Chromosome 6"/>
</dbReference>
<evidence type="ECO:0008006" key="10">
    <source>
        <dbReference type="Google" id="ProtNLM"/>
    </source>
</evidence>
<feature type="domain" description="FANCI helical" evidence="7">
    <location>
        <begin position="550"/>
        <end position="772"/>
    </location>
</feature>
<gene>
    <name evidence="8" type="ORF">MELIAE_LOCUS9341</name>
</gene>
<dbReference type="Pfam" id="PF14677">
    <property type="entry name" value="FANCI_S3"/>
    <property type="match status" value="1"/>
</dbReference>
<reference evidence="8" key="1">
    <citation type="submission" date="2021-12" db="EMBL/GenBank/DDBJ databases">
        <authorList>
            <person name="King R."/>
        </authorList>
    </citation>
    <scope>NUCLEOTIDE SEQUENCE</scope>
</reference>
<evidence type="ECO:0000259" key="5">
    <source>
        <dbReference type="Pfam" id="PF14678"/>
    </source>
</evidence>
<dbReference type="InterPro" id="IPR029314">
    <property type="entry name" value="FANCI_S4"/>
</dbReference>
<evidence type="ECO:0000256" key="1">
    <source>
        <dbReference type="SAM" id="MobiDB-lite"/>
    </source>
</evidence>
<feature type="compositionally biased region" description="Polar residues" evidence="1">
    <location>
        <begin position="787"/>
        <end position="798"/>
    </location>
</feature>
<dbReference type="InterPro" id="IPR029315">
    <property type="entry name" value="FANCI_S2"/>
</dbReference>
<evidence type="ECO:0000259" key="7">
    <source>
        <dbReference type="Pfam" id="PF14680"/>
    </source>
</evidence>
<feature type="domain" description="FANCI solenoid 3" evidence="4">
    <location>
        <begin position="815"/>
        <end position="1019"/>
    </location>
</feature>
<dbReference type="Pfam" id="PF14678">
    <property type="entry name" value="FANCI_S4"/>
    <property type="match status" value="1"/>
</dbReference>
<accession>A0A9P0B7B6</accession>
<feature type="region of interest" description="Disordered" evidence="1">
    <location>
        <begin position="778"/>
        <end position="801"/>
    </location>
</feature>
<dbReference type="InterPro" id="IPR029308">
    <property type="entry name" value="FANCI_S1"/>
</dbReference>
<feature type="domain" description="FANCI solenoid 4" evidence="5">
    <location>
        <begin position="1046"/>
        <end position="1288"/>
    </location>
</feature>
<evidence type="ECO:0000259" key="3">
    <source>
        <dbReference type="Pfam" id="PF14676"/>
    </source>
</evidence>
<evidence type="ECO:0000259" key="4">
    <source>
        <dbReference type="Pfam" id="PF14677"/>
    </source>
</evidence>
<dbReference type="GO" id="GO:0070182">
    <property type="term" value="F:DNA polymerase binding"/>
    <property type="evidence" value="ECO:0007669"/>
    <property type="project" value="TreeGrafter"/>
</dbReference>
<feature type="domain" description="FANCI helical" evidence="6">
    <location>
        <begin position="286"/>
        <end position="369"/>
    </location>
</feature>
<dbReference type="InterPro" id="IPR029313">
    <property type="entry name" value="FANCI_S3"/>
</dbReference>
<feature type="domain" description="FANCI solenoid 1" evidence="2">
    <location>
        <begin position="62"/>
        <end position="281"/>
    </location>
</feature>
<sequence>MAQLSDKIREYGLNRDVKQLEKLVNDTDVTDLLNLVKNKVKTFNFNYTWNYLLQGLAGANEEKRFKLALCLLNEIEQNDIPSNLSNTLINRLCMDINKFKSEHLAELCNFCKNSIQSKNTLHMSWKDLLPEVLNVLIEREHIEHNDIEYTGPEFKTTFIDTLCMTDWSPNIITSLTSMFIEMPLTKDEHLKVVNKLGMYIEKLTPLEVPAFIHQILKLCKNNSIRSIFLKLQNYFGVRIYEQNIDSDNNSDSTVLDEIESSSSQDTIEAESTVLYHIHTSASLGHECIQDYISSLKNLLKSPEYILHPFQLTLLFTIATISHYEDTIFELIRPAIVRCYQEEIKKNNSSWYKEMIPTNFKVEDVFGKVIHFSLTNRDLTLQAMVNFAFVLLRIGSGLGRDAMAERQWIIGNMILLKIIKRKRNIAPNIIQMLSNNIVTGHNVTQYIECLYILSRSFPLLMIENQSCIVEMMESLSQMPGPVANQLLDAITPLTKVSPTIRDHLIILLRKSLYSRILGTRQMAVSGFLKLLSIMKISSLAILSQSTSSTGSFTSGHSLFTQLSLNRSSQSTLSSFSNEALCLEVLSILKRCFMQQAEVKAKLYEGLYDTVCTNLELGLPVLDVMCFHLQELYVTDEEQLPPLKFDNIVAIRDVEAVLQEPLGKLIYASGLTVCKMAETEADNQTVINYQKMLDSLCKRMIQCELVHFDLDDGTDLLDILPECQKKGLILKEALNVYEALIGYKILSWCKDSENIGQEINNLFQGYSRLYQFSKNLLKPKKDARKKNQNNRATQNNTDINTQRKEQKVKNIKMPDSLWSNKTIVRALELLHENDVDWVGPGKANVIKTKREFHQHVMQATINIVQNIKHLKNIDSNVEQKHYDTLVDISVIIYNRIIKRFNEFIDFDCTTAVLALECFQYILHRITTQYKSNFRSFIKKICKQDEPGENTNHLREIVHIYQKLFEIDEDEASGDPEIKKLSNFAITTLALLSNQITYKDNHLIIQFYEWLKNLAYNNNVSHKVSIPFSNLLFEVHVKSRASLTLMFIISVYLGDVIGVITEEEHDSEKLEFINEGTVHNVFLSLCACIKGQLEDIDSIINRLKSEFYMITYPGQENIERKRDYLKNKETGVCCQLCFIVTILTNLSNISLQPGNITEAIFKNLTALFCTLTSLTKYFMMRSSKSNAAFRGARFERLVKLAGKQLAPVVYTLILYVEETQKQQAENTQGKKKSVDSSTLKSKVLRETRMIPKVVYEMEQFSKTVTQLSNKTKVDLTRYVGQGIVRDFRILKLKEVLERAETSFVSTQQTDINTTNQDVSMASASSDQEHDSEGESSPPPSKKNKK</sequence>
<keyword evidence="9" id="KW-1185">Reference proteome</keyword>